<dbReference type="InterPro" id="IPR014729">
    <property type="entry name" value="Rossmann-like_a/b/a_fold"/>
</dbReference>
<dbReference type="PIRSF" id="PIRSF006661">
    <property type="entry name" value="PP-lp_UCP006661"/>
    <property type="match status" value="1"/>
</dbReference>
<keyword evidence="3" id="KW-1185">Reference proteome</keyword>
<dbReference type="Gene3D" id="3.40.50.620">
    <property type="entry name" value="HUPs"/>
    <property type="match status" value="1"/>
</dbReference>
<dbReference type="InterPro" id="IPR005232">
    <property type="entry name" value="LarE"/>
</dbReference>
<dbReference type="Proteomes" id="UP001268542">
    <property type="component" value="Unassembled WGS sequence"/>
</dbReference>
<protein>
    <submittedName>
        <fullName evidence="2">ATP-dependent sacrificial sulfur transferase LarE</fullName>
    </submittedName>
</protein>
<reference evidence="2 3" key="1">
    <citation type="submission" date="2023-08" db="EMBL/GenBank/DDBJ databases">
        <title>Nocardioides seae sp. nov., a bacterium isolated from a soil.</title>
        <authorList>
            <person name="Wang X."/>
        </authorList>
    </citation>
    <scope>NUCLEOTIDE SEQUENCE [LARGE SCALE GENOMIC DNA]</scope>
    <source>
        <strain evidence="2 3">YZH12</strain>
    </source>
</reference>
<dbReference type="InterPro" id="IPR001962">
    <property type="entry name" value="Asn_synthase"/>
</dbReference>
<comment type="caution">
    <text evidence="2">The sequence shown here is derived from an EMBL/GenBank/DDBJ whole genome shotgun (WGS) entry which is preliminary data.</text>
</comment>
<dbReference type="PANTHER" id="PTHR43169:SF2">
    <property type="entry name" value="NAD_GMP SYNTHASE DOMAIN-CONTAINING PROTEIN"/>
    <property type="match status" value="1"/>
</dbReference>
<dbReference type="InterPro" id="IPR052188">
    <property type="entry name" value="Ni-pincer_cofactor_biosynth"/>
</dbReference>
<dbReference type="NCBIfam" id="TIGR00268">
    <property type="entry name" value="ATP-dependent sacrificial sulfur transferase LarE"/>
    <property type="match status" value="1"/>
</dbReference>
<feature type="domain" description="Asparagine synthetase" evidence="1">
    <location>
        <begin position="24"/>
        <end position="94"/>
    </location>
</feature>
<dbReference type="GO" id="GO:0016740">
    <property type="term" value="F:transferase activity"/>
    <property type="evidence" value="ECO:0007669"/>
    <property type="project" value="UniProtKB-KW"/>
</dbReference>
<proteinExistence type="predicted"/>
<dbReference type="Pfam" id="PF00733">
    <property type="entry name" value="Asn_synthase"/>
    <property type="match status" value="1"/>
</dbReference>
<evidence type="ECO:0000259" key="1">
    <source>
        <dbReference type="Pfam" id="PF00733"/>
    </source>
</evidence>
<name>A0ABU3PY62_9ACTN</name>
<organism evidence="2 3">
    <name type="scientific">Nocardioides imazamoxiresistens</name>
    <dbReference type="NCBI Taxonomy" id="3231893"/>
    <lineage>
        <taxon>Bacteria</taxon>
        <taxon>Bacillati</taxon>
        <taxon>Actinomycetota</taxon>
        <taxon>Actinomycetes</taxon>
        <taxon>Propionibacteriales</taxon>
        <taxon>Nocardioidaceae</taxon>
        <taxon>Nocardioides</taxon>
    </lineage>
</organism>
<dbReference type="SUPFAM" id="SSF52402">
    <property type="entry name" value="Adenine nucleotide alpha hydrolases-like"/>
    <property type="match status" value="1"/>
</dbReference>
<dbReference type="RefSeq" id="WP_315733570.1">
    <property type="nucleotide sequence ID" value="NZ_JAVYII010000005.1"/>
</dbReference>
<keyword evidence="2" id="KW-0808">Transferase</keyword>
<evidence type="ECO:0000313" key="3">
    <source>
        <dbReference type="Proteomes" id="UP001268542"/>
    </source>
</evidence>
<accession>A0ABU3PY62</accession>
<evidence type="ECO:0000313" key="2">
    <source>
        <dbReference type="EMBL" id="MDT9594089.1"/>
    </source>
</evidence>
<sequence length="286" mass="29964">MSARAVETAEPLAEDDRAPLARLRERLAREERLVVALSGGVDSALLAVVAADVLGEGAVAVTAVSASLAARERTAARELMRTHGVRHVEVATDEFDRPEYVANAGDRCFHCKSALFDAFTPLSRLLDAPVALGTNLDDLGDHRPGLAAAKVRGAIAPMVDAGLTKADVRAAAAARGIAVAEKPAAACLSSRIAYGDPVTPEAVRAVEDAEAALADLGLERLRVRSHARGTVARIEVPPADLDRVVAERETIARAVRAAGFTFASVDLEGLQSGSMNALLRIVDVRS</sequence>
<dbReference type="PANTHER" id="PTHR43169">
    <property type="entry name" value="EXSB FAMILY PROTEIN"/>
    <property type="match status" value="1"/>
</dbReference>
<gene>
    <name evidence="2" type="primary">larE</name>
    <name evidence="2" type="ORF">RDV89_13485</name>
</gene>
<dbReference type="EMBL" id="JAVYII010000005">
    <property type="protein sequence ID" value="MDT9594089.1"/>
    <property type="molecule type" value="Genomic_DNA"/>
</dbReference>